<feature type="compositionally biased region" description="Polar residues" evidence="1">
    <location>
        <begin position="1"/>
        <end position="21"/>
    </location>
</feature>
<dbReference type="AlphaFoldDB" id="A0A5B7JH31"/>
<name>A0A5B7JH31_PORTR</name>
<evidence type="ECO:0000256" key="1">
    <source>
        <dbReference type="SAM" id="MobiDB-lite"/>
    </source>
</evidence>
<comment type="caution">
    <text evidence="2">The sequence shown here is derived from an EMBL/GenBank/DDBJ whole genome shotgun (WGS) entry which is preliminary data.</text>
</comment>
<evidence type="ECO:0000313" key="3">
    <source>
        <dbReference type="Proteomes" id="UP000324222"/>
    </source>
</evidence>
<gene>
    <name evidence="2" type="ORF">E2C01_092694</name>
</gene>
<dbReference type="EMBL" id="VSRR010109703">
    <property type="protein sequence ID" value="MPC97381.1"/>
    <property type="molecule type" value="Genomic_DNA"/>
</dbReference>
<protein>
    <submittedName>
        <fullName evidence="2">Uncharacterized protein</fullName>
    </submittedName>
</protein>
<keyword evidence="3" id="KW-1185">Reference proteome</keyword>
<accession>A0A5B7JH31</accession>
<feature type="compositionally biased region" description="Polar residues" evidence="1">
    <location>
        <begin position="43"/>
        <end position="52"/>
    </location>
</feature>
<evidence type="ECO:0000313" key="2">
    <source>
        <dbReference type="EMBL" id="MPC97381.1"/>
    </source>
</evidence>
<dbReference type="Proteomes" id="UP000324222">
    <property type="component" value="Unassembled WGS sequence"/>
</dbReference>
<sequence length="65" mass="7235">MVTPKRYSTTPSPYHTITSPNYHADASPHSTTVTLIHRLIPASQHTRTNHIATPQHPCSPHTNAR</sequence>
<feature type="region of interest" description="Disordered" evidence="1">
    <location>
        <begin position="42"/>
        <end position="65"/>
    </location>
</feature>
<feature type="region of interest" description="Disordered" evidence="1">
    <location>
        <begin position="1"/>
        <end position="29"/>
    </location>
</feature>
<organism evidence="2 3">
    <name type="scientific">Portunus trituberculatus</name>
    <name type="common">Swimming crab</name>
    <name type="synonym">Neptunus trituberculatus</name>
    <dbReference type="NCBI Taxonomy" id="210409"/>
    <lineage>
        <taxon>Eukaryota</taxon>
        <taxon>Metazoa</taxon>
        <taxon>Ecdysozoa</taxon>
        <taxon>Arthropoda</taxon>
        <taxon>Crustacea</taxon>
        <taxon>Multicrustacea</taxon>
        <taxon>Malacostraca</taxon>
        <taxon>Eumalacostraca</taxon>
        <taxon>Eucarida</taxon>
        <taxon>Decapoda</taxon>
        <taxon>Pleocyemata</taxon>
        <taxon>Brachyura</taxon>
        <taxon>Eubrachyura</taxon>
        <taxon>Portunoidea</taxon>
        <taxon>Portunidae</taxon>
        <taxon>Portuninae</taxon>
        <taxon>Portunus</taxon>
    </lineage>
</organism>
<reference evidence="2 3" key="1">
    <citation type="submission" date="2019-05" db="EMBL/GenBank/DDBJ databases">
        <title>Another draft genome of Portunus trituberculatus and its Hox gene families provides insights of decapod evolution.</title>
        <authorList>
            <person name="Jeong J.-H."/>
            <person name="Song I."/>
            <person name="Kim S."/>
            <person name="Choi T."/>
            <person name="Kim D."/>
            <person name="Ryu S."/>
            <person name="Kim W."/>
        </authorList>
    </citation>
    <scope>NUCLEOTIDE SEQUENCE [LARGE SCALE GENOMIC DNA]</scope>
    <source>
        <tissue evidence="2">Muscle</tissue>
    </source>
</reference>
<proteinExistence type="predicted"/>